<dbReference type="EMBL" id="MLYV02000032">
    <property type="protein sequence ID" value="PSS37748.1"/>
    <property type="molecule type" value="Genomic_DNA"/>
</dbReference>
<accession>A0A2R6S638</accession>
<dbReference type="PROSITE" id="PS50004">
    <property type="entry name" value="C2"/>
    <property type="match status" value="1"/>
</dbReference>
<dbReference type="SUPFAM" id="SSF49562">
    <property type="entry name" value="C2 domain (Calcium/lipid-binding domain, CaLB)"/>
    <property type="match status" value="1"/>
</dbReference>
<dbReference type="OrthoDB" id="775356at2759"/>
<evidence type="ECO:0000313" key="2">
    <source>
        <dbReference type="EMBL" id="PSS37748.1"/>
    </source>
</evidence>
<comment type="caution">
    <text evidence="2">The sequence shown here is derived from an EMBL/GenBank/DDBJ whole genome shotgun (WGS) entry which is preliminary data.</text>
</comment>
<sequence length="214" mass="24321">MSRHVGEDPFSGESGPALEPDPVEIDVYCEIYVNGQLSGRTTVKRSLGSPDWHEKFLFPDLPPFQNLEIVVFREKRLMKPILIGSAVIPLMNFRRGEHVEGWFPVLGGQTFAGIVMGEVKMKLKVDEEIILPYTVYSKLLQVRIPYDANYLDSSNTQTLQAKNLLDWIYEIECKLQIKNVLEHIVPIARAKNILIKNLIELADREVDGTLRSVS</sequence>
<dbReference type="Proteomes" id="UP000186601">
    <property type="component" value="Unassembled WGS sequence"/>
</dbReference>
<dbReference type="Pfam" id="PF00168">
    <property type="entry name" value="C2"/>
    <property type="match status" value="1"/>
</dbReference>
<dbReference type="SMART" id="SM00239">
    <property type="entry name" value="C2"/>
    <property type="match status" value="1"/>
</dbReference>
<dbReference type="InterPro" id="IPR000008">
    <property type="entry name" value="C2_dom"/>
</dbReference>
<evidence type="ECO:0000313" key="3">
    <source>
        <dbReference type="Proteomes" id="UP000186601"/>
    </source>
</evidence>
<keyword evidence="3" id="KW-1185">Reference proteome</keyword>
<dbReference type="STRING" id="98765.A0A2R6S638"/>
<reference evidence="2 3" key="1">
    <citation type="submission" date="2018-02" db="EMBL/GenBank/DDBJ databases">
        <title>Genome sequence of the basidiomycete white-rot fungus Phlebia centrifuga.</title>
        <authorList>
            <person name="Granchi Z."/>
            <person name="Peng M."/>
            <person name="de Vries R.P."/>
            <person name="Hilden K."/>
            <person name="Makela M.R."/>
            <person name="Grigoriev I."/>
            <person name="Riley R."/>
        </authorList>
    </citation>
    <scope>NUCLEOTIDE SEQUENCE [LARGE SCALE GENOMIC DNA]</scope>
    <source>
        <strain evidence="2 3">FBCC195</strain>
    </source>
</reference>
<protein>
    <recommendedName>
        <fullName evidence="1">C2 domain-containing protein</fullName>
    </recommendedName>
</protein>
<name>A0A2R6S638_9APHY</name>
<dbReference type="AlphaFoldDB" id="A0A2R6S638"/>
<dbReference type="InterPro" id="IPR035892">
    <property type="entry name" value="C2_domain_sf"/>
</dbReference>
<dbReference type="Gene3D" id="2.60.40.150">
    <property type="entry name" value="C2 domain"/>
    <property type="match status" value="1"/>
</dbReference>
<proteinExistence type="predicted"/>
<organism evidence="2 3">
    <name type="scientific">Hermanssonia centrifuga</name>
    <dbReference type="NCBI Taxonomy" id="98765"/>
    <lineage>
        <taxon>Eukaryota</taxon>
        <taxon>Fungi</taxon>
        <taxon>Dikarya</taxon>
        <taxon>Basidiomycota</taxon>
        <taxon>Agaricomycotina</taxon>
        <taxon>Agaricomycetes</taxon>
        <taxon>Polyporales</taxon>
        <taxon>Meruliaceae</taxon>
        <taxon>Hermanssonia</taxon>
    </lineage>
</organism>
<evidence type="ECO:0000259" key="1">
    <source>
        <dbReference type="PROSITE" id="PS50004"/>
    </source>
</evidence>
<feature type="domain" description="C2" evidence="1">
    <location>
        <begin position="1"/>
        <end position="103"/>
    </location>
</feature>
<gene>
    <name evidence="2" type="ORF">PHLCEN_2v441</name>
</gene>